<comment type="similarity">
    <text evidence="1">Belongs to the Fmt family.</text>
</comment>
<evidence type="ECO:0000313" key="7">
    <source>
        <dbReference type="EMBL" id="PRP83703.1"/>
    </source>
</evidence>
<feature type="domain" description="Formyl transferase N-terminal" evidence="5">
    <location>
        <begin position="74"/>
        <end position="179"/>
    </location>
</feature>
<dbReference type="CDD" id="cd08646">
    <property type="entry name" value="FMT_core_Met-tRNA-FMT_N"/>
    <property type="match status" value="1"/>
</dbReference>
<dbReference type="AlphaFoldDB" id="A0A2P6NIB2"/>
<proteinExistence type="inferred from homology"/>
<organism evidence="7 8">
    <name type="scientific">Planoprotostelium fungivorum</name>
    <dbReference type="NCBI Taxonomy" id="1890364"/>
    <lineage>
        <taxon>Eukaryota</taxon>
        <taxon>Amoebozoa</taxon>
        <taxon>Evosea</taxon>
        <taxon>Variosea</taxon>
        <taxon>Cavosteliida</taxon>
        <taxon>Cavosteliaceae</taxon>
        <taxon>Planoprotostelium</taxon>
    </lineage>
</organism>
<evidence type="ECO:0000256" key="4">
    <source>
        <dbReference type="ARBA" id="ARBA00022917"/>
    </source>
</evidence>
<dbReference type="OrthoDB" id="10268103at2759"/>
<evidence type="ECO:0000259" key="6">
    <source>
        <dbReference type="Pfam" id="PF02911"/>
    </source>
</evidence>
<dbReference type="SUPFAM" id="SSF53328">
    <property type="entry name" value="Formyltransferase"/>
    <property type="match status" value="1"/>
</dbReference>
<dbReference type="Gene3D" id="3.40.50.12230">
    <property type="match status" value="1"/>
</dbReference>
<dbReference type="EMBL" id="MDYQ01000078">
    <property type="protein sequence ID" value="PRP83703.1"/>
    <property type="molecule type" value="Genomic_DNA"/>
</dbReference>
<dbReference type="Pfam" id="PF00551">
    <property type="entry name" value="Formyl_trans_N"/>
    <property type="match status" value="1"/>
</dbReference>
<dbReference type="InterPro" id="IPR011034">
    <property type="entry name" value="Formyl_transferase-like_C_sf"/>
</dbReference>
<evidence type="ECO:0000313" key="8">
    <source>
        <dbReference type="Proteomes" id="UP000241769"/>
    </source>
</evidence>
<accession>A0A2P6NIB2</accession>
<name>A0A2P6NIB2_9EUKA</name>
<dbReference type="PANTHER" id="PTHR11138">
    <property type="entry name" value="METHIONYL-TRNA FORMYLTRANSFERASE"/>
    <property type="match status" value="1"/>
</dbReference>
<dbReference type="GO" id="GO:0004479">
    <property type="term" value="F:methionyl-tRNA formyltransferase activity"/>
    <property type="evidence" value="ECO:0007669"/>
    <property type="project" value="UniProtKB-EC"/>
</dbReference>
<keyword evidence="3 7" id="KW-0808">Transferase</keyword>
<dbReference type="Proteomes" id="UP000241769">
    <property type="component" value="Unassembled WGS sequence"/>
</dbReference>
<comment type="caution">
    <text evidence="7">The sequence shown here is derived from an EMBL/GenBank/DDBJ whole genome shotgun (WGS) entry which is preliminary data.</text>
</comment>
<dbReference type="InterPro" id="IPR036477">
    <property type="entry name" value="Formyl_transf_N_sf"/>
</dbReference>
<evidence type="ECO:0000256" key="3">
    <source>
        <dbReference type="ARBA" id="ARBA00022679"/>
    </source>
</evidence>
<sequence length="336" mass="38539">MNRLYLLNRRSLFLSQNLFGSPIRVRCNSTRQYNVLFFGTDQVSVKTLEQLRINQTGRDNRPKVIGHLEVLTPQNQTDIAVVVSYGHLIPNHVLDLFPLNGINMHPSLLPKYRGAAPVYHALLNNDHQTGISVIELSRGKFDVGKILHQSEHSIHPHDTFTSLRDRLAESGSHAIMDVLCHLEEKRRQARDQKDMPHVASYAGKINRSMGYIDWNRHTAEDVYRIWRALGDTVGVHCLFAYNGNQVKLSQVCPPDTKISYKNVEKFEGQYEPGMIKYDIQQEIVFVRCRGGWVGVSQFHVENHRTSTAKEFALGYHFSGVKMPESRYRFLSINQTL</sequence>
<reference evidence="7 8" key="1">
    <citation type="journal article" date="2018" name="Genome Biol. Evol.">
        <title>Multiple Roots of Fruiting Body Formation in Amoebozoa.</title>
        <authorList>
            <person name="Hillmann F."/>
            <person name="Forbes G."/>
            <person name="Novohradska S."/>
            <person name="Ferling I."/>
            <person name="Riege K."/>
            <person name="Groth M."/>
            <person name="Westermann M."/>
            <person name="Marz M."/>
            <person name="Spaller T."/>
            <person name="Winckler T."/>
            <person name="Schaap P."/>
            <person name="Glockner G."/>
        </authorList>
    </citation>
    <scope>NUCLEOTIDE SEQUENCE [LARGE SCALE GENOMIC DNA]</scope>
    <source>
        <strain evidence="7 8">Jena</strain>
    </source>
</reference>
<feature type="domain" description="Formyl transferase C-terminal" evidence="6">
    <location>
        <begin position="204"/>
        <end position="315"/>
    </location>
</feature>
<dbReference type="PANTHER" id="PTHR11138:SF5">
    <property type="entry name" value="METHIONYL-TRNA FORMYLTRANSFERASE, MITOCHONDRIAL"/>
    <property type="match status" value="1"/>
</dbReference>
<gene>
    <name evidence="7" type="ORF">PROFUN_03858</name>
</gene>
<dbReference type="STRING" id="1890364.A0A2P6NIB2"/>
<keyword evidence="4" id="KW-0648">Protein biosynthesis</keyword>
<dbReference type="Pfam" id="PF02911">
    <property type="entry name" value="Formyl_trans_C"/>
    <property type="match status" value="1"/>
</dbReference>
<evidence type="ECO:0000256" key="1">
    <source>
        <dbReference type="ARBA" id="ARBA00010699"/>
    </source>
</evidence>
<dbReference type="SUPFAM" id="SSF50486">
    <property type="entry name" value="FMT C-terminal domain-like"/>
    <property type="match status" value="1"/>
</dbReference>
<keyword evidence="8" id="KW-1185">Reference proteome</keyword>
<dbReference type="GO" id="GO:0005739">
    <property type="term" value="C:mitochondrion"/>
    <property type="evidence" value="ECO:0007669"/>
    <property type="project" value="TreeGrafter"/>
</dbReference>
<evidence type="ECO:0000259" key="5">
    <source>
        <dbReference type="Pfam" id="PF00551"/>
    </source>
</evidence>
<dbReference type="InParanoid" id="A0A2P6NIB2"/>
<dbReference type="EC" id="2.1.2.9" evidence="2"/>
<dbReference type="InterPro" id="IPR005793">
    <property type="entry name" value="Formyl_trans_C"/>
</dbReference>
<dbReference type="FunCoup" id="A0A2P6NIB2">
    <property type="interactions" value="179"/>
</dbReference>
<evidence type="ECO:0000256" key="2">
    <source>
        <dbReference type="ARBA" id="ARBA00012261"/>
    </source>
</evidence>
<protein>
    <recommendedName>
        <fullName evidence="2">methionyl-tRNA formyltransferase</fullName>
        <ecNumber evidence="2">2.1.2.9</ecNumber>
    </recommendedName>
</protein>
<dbReference type="InterPro" id="IPR041711">
    <property type="entry name" value="Met-tRNA-FMT_N"/>
</dbReference>
<dbReference type="InterPro" id="IPR002376">
    <property type="entry name" value="Formyl_transf_N"/>
</dbReference>